<reference evidence="9" key="1">
    <citation type="journal article" date="2022" name="G3 (Bethesda)">
        <title>Unveiling the complete genome sequence of Alicyclobacillus acidoterrestris DSM 3922T, a taint-producing strain.</title>
        <authorList>
            <person name="Leonardo I.C."/>
            <person name="Barreto Crespo M.T."/>
            <person name="Gaspar F.B."/>
        </authorList>
    </citation>
    <scope>NUCLEOTIDE SEQUENCE [LARGE SCALE GENOMIC DNA]</scope>
    <source>
        <strain evidence="9">DSM 3922</strain>
    </source>
</reference>
<comment type="similarity">
    <text evidence="2">Belongs to the UPF0126 family.</text>
</comment>
<keyword evidence="6" id="KW-0472">Membrane</keyword>
<proteinExistence type="inferred from homology"/>
<dbReference type="RefSeq" id="WP_021297948.1">
    <property type="nucleotide sequence ID" value="NZ_AURB01000165.1"/>
</dbReference>
<keyword evidence="5" id="KW-1133">Transmembrane helix</keyword>
<organism evidence="8 9">
    <name type="scientific">Alicyclobacillus acidoterrestris (strain ATCC 49025 / DSM 3922 / CIP 106132 / NCIMB 13137 / GD3B)</name>
    <dbReference type="NCBI Taxonomy" id="1356854"/>
    <lineage>
        <taxon>Bacteria</taxon>
        <taxon>Bacillati</taxon>
        <taxon>Bacillota</taxon>
        <taxon>Bacilli</taxon>
        <taxon>Bacillales</taxon>
        <taxon>Alicyclobacillaceae</taxon>
        <taxon>Alicyclobacillus</taxon>
    </lineage>
</organism>
<dbReference type="InterPro" id="IPR005115">
    <property type="entry name" value="Gly_transporter"/>
</dbReference>
<evidence type="ECO:0000259" key="7">
    <source>
        <dbReference type="Pfam" id="PF03458"/>
    </source>
</evidence>
<feature type="domain" description="Glycine transporter" evidence="7">
    <location>
        <begin position="94"/>
        <end position="165"/>
    </location>
</feature>
<evidence type="ECO:0000313" key="9">
    <source>
        <dbReference type="Proteomes" id="UP000829401"/>
    </source>
</evidence>
<dbReference type="AlphaFoldDB" id="T0CU15"/>
<accession>T0CU15</accession>
<dbReference type="Proteomes" id="UP000829401">
    <property type="component" value="Chromosome"/>
</dbReference>
<gene>
    <name evidence="8" type="ORF">K1I37_06210</name>
</gene>
<evidence type="ECO:0000256" key="3">
    <source>
        <dbReference type="ARBA" id="ARBA00022475"/>
    </source>
</evidence>
<evidence type="ECO:0000256" key="4">
    <source>
        <dbReference type="ARBA" id="ARBA00022692"/>
    </source>
</evidence>
<dbReference type="Pfam" id="PF03458">
    <property type="entry name" value="Gly_transporter"/>
    <property type="match status" value="2"/>
</dbReference>
<evidence type="ECO:0000313" key="8">
    <source>
        <dbReference type="EMBL" id="UNO50079.1"/>
    </source>
</evidence>
<dbReference type="STRING" id="1356854.N007_13950"/>
<sequence>MESLGWLIVHGIGTCAYAASGAFVALQAKYRIIGVFILGLTTSFGGSVIRNTVIGVPVTRLWDRQTLLLVLCTLAVLCILSTKWIRHWKKWGIFFDSIGLASFSLQGALYAEQYAHHLGTTVMAALFTGIGGGVIRDVLALRKPVALREEVHAILTVLVGLLVFIGGRGFAQPIPLLTTLFVVVVIRLIVVRYRERLWTKLHLRQ</sequence>
<dbReference type="eggNOG" id="COG2860">
    <property type="taxonomic scope" value="Bacteria"/>
</dbReference>
<evidence type="ECO:0000256" key="5">
    <source>
        <dbReference type="ARBA" id="ARBA00022989"/>
    </source>
</evidence>
<dbReference type="EMBL" id="CP080467">
    <property type="protein sequence ID" value="UNO50079.1"/>
    <property type="molecule type" value="Genomic_DNA"/>
</dbReference>
<comment type="subcellular location">
    <subcellularLocation>
        <location evidence="1">Cell membrane</location>
        <topology evidence="1">Multi-pass membrane protein</topology>
    </subcellularLocation>
</comment>
<dbReference type="PANTHER" id="PTHR30506">
    <property type="entry name" value="INNER MEMBRANE PROTEIN"/>
    <property type="match status" value="1"/>
</dbReference>
<dbReference type="OrthoDB" id="9791874at2"/>
<accession>A0A9E7CRL3</accession>
<feature type="domain" description="Glycine transporter" evidence="7">
    <location>
        <begin position="8"/>
        <end position="79"/>
    </location>
</feature>
<keyword evidence="3" id="KW-1003">Cell membrane</keyword>
<dbReference type="KEGG" id="aaco:K1I37_06210"/>
<keyword evidence="9" id="KW-1185">Reference proteome</keyword>
<keyword evidence="4" id="KW-0812">Transmembrane</keyword>
<evidence type="ECO:0000256" key="2">
    <source>
        <dbReference type="ARBA" id="ARBA00008193"/>
    </source>
</evidence>
<dbReference type="GO" id="GO:0005886">
    <property type="term" value="C:plasma membrane"/>
    <property type="evidence" value="ECO:0007669"/>
    <property type="project" value="UniProtKB-SubCell"/>
</dbReference>
<evidence type="ECO:0000256" key="6">
    <source>
        <dbReference type="ARBA" id="ARBA00023136"/>
    </source>
</evidence>
<protein>
    <submittedName>
        <fullName evidence="8">TRIC cation channel family protein</fullName>
    </submittedName>
</protein>
<name>T0CU15_ALIAG</name>
<dbReference type="PANTHER" id="PTHR30506:SF3">
    <property type="entry name" value="UPF0126 INNER MEMBRANE PROTEIN YADS-RELATED"/>
    <property type="match status" value="1"/>
</dbReference>
<evidence type="ECO:0000256" key="1">
    <source>
        <dbReference type="ARBA" id="ARBA00004651"/>
    </source>
</evidence>